<protein>
    <submittedName>
        <fullName evidence="1">Uncharacterized protein</fullName>
    </submittedName>
</protein>
<proteinExistence type="predicted"/>
<dbReference type="EMBL" id="JBHTCG010000036">
    <property type="protein sequence ID" value="MFC7387263.1"/>
    <property type="molecule type" value="Genomic_DNA"/>
</dbReference>
<name>A0ABW2PI08_9ACTN</name>
<sequence>MRRKRGAPPGRRLLLVALPDPEGDEWFRVRRDNAERAATG</sequence>
<evidence type="ECO:0000313" key="2">
    <source>
        <dbReference type="Proteomes" id="UP001596496"/>
    </source>
</evidence>
<comment type="caution">
    <text evidence="1">The sequence shown here is derived from an EMBL/GenBank/DDBJ whole genome shotgun (WGS) entry which is preliminary data.</text>
</comment>
<keyword evidence="2" id="KW-1185">Reference proteome</keyword>
<reference evidence="2" key="1">
    <citation type="journal article" date="2019" name="Int. J. Syst. Evol. Microbiol.">
        <title>The Global Catalogue of Microorganisms (GCM) 10K type strain sequencing project: providing services to taxonomists for standard genome sequencing and annotation.</title>
        <authorList>
            <consortium name="The Broad Institute Genomics Platform"/>
            <consortium name="The Broad Institute Genome Sequencing Center for Infectious Disease"/>
            <person name="Wu L."/>
            <person name="Ma J."/>
        </authorList>
    </citation>
    <scope>NUCLEOTIDE SEQUENCE [LARGE SCALE GENOMIC DNA]</scope>
    <source>
        <strain evidence="2">CECT 7649</strain>
    </source>
</reference>
<accession>A0ABW2PI08</accession>
<dbReference type="Proteomes" id="UP001596496">
    <property type="component" value="Unassembled WGS sequence"/>
</dbReference>
<organism evidence="1 2">
    <name type="scientific">Sphaerisporangium rhizosphaerae</name>
    <dbReference type="NCBI Taxonomy" id="2269375"/>
    <lineage>
        <taxon>Bacteria</taxon>
        <taxon>Bacillati</taxon>
        <taxon>Actinomycetota</taxon>
        <taxon>Actinomycetes</taxon>
        <taxon>Streptosporangiales</taxon>
        <taxon>Streptosporangiaceae</taxon>
        <taxon>Sphaerisporangium</taxon>
    </lineage>
</organism>
<evidence type="ECO:0000313" key="1">
    <source>
        <dbReference type="EMBL" id="MFC7387263.1"/>
    </source>
</evidence>
<gene>
    <name evidence="1" type="ORF">ACFQSB_34010</name>
</gene>